<gene>
    <name evidence="3" type="ORF">DFR66_1251</name>
    <name evidence="4" type="ORF">IQ02_02878</name>
</gene>
<reference evidence="3 5" key="2">
    <citation type="submission" date="2018-07" db="EMBL/GenBank/DDBJ databases">
        <title>Genomic Encyclopedia of Type Strains, Phase IV (KMG-IV): sequencing the most valuable type-strain genomes for metagenomic binning, comparative biology and taxonomic classification.</title>
        <authorList>
            <person name="Goeker M."/>
        </authorList>
    </citation>
    <scope>NUCLEOTIDE SEQUENCE [LARGE SCALE GENOMIC DNA]</scope>
    <source>
        <strain evidence="3 5">DSM 19728</strain>
    </source>
</reference>
<comment type="caution">
    <text evidence="4">The sequence shown here is derived from an EMBL/GenBank/DDBJ whole genome shotgun (WGS) entry which is preliminary data.</text>
</comment>
<dbReference type="AlphaFoldDB" id="A0A562PGL3"/>
<protein>
    <submittedName>
        <fullName evidence="4">CHU domain-containing protein</fullName>
    </submittedName>
</protein>
<name>A0A562PGL3_9FLAO</name>
<organism evidence="4 6">
    <name type="scientific">Flavobacterium glaciei</name>
    <dbReference type="NCBI Taxonomy" id="386300"/>
    <lineage>
        <taxon>Bacteria</taxon>
        <taxon>Pseudomonadati</taxon>
        <taxon>Bacteroidota</taxon>
        <taxon>Flavobacteriia</taxon>
        <taxon>Flavobacteriales</taxon>
        <taxon>Flavobacteriaceae</taxon>
        <taxon>Flavobacterium</taxon>
    </lineage>
</organism>
<dbReference type="Proteomes" id="UP000321392">
    <property type="component" value="Unassembled WGS sequence"/>
</dbReference>
<dbReference type="OrthoDB" id="9805017at2"/>
<dbReference type="Pfam" id="PF13585">
    <property type="entry name" value="CHU_C"/>
    <property type="match status" value="1"/>
</dbReference>
<reference evidence="4" key="3">
    <citation type="submission" date="2019-07" db="EMBL/GenBank/DDBJ databases">
        <authorList>
            <person name="Whitman W."/>
            <person name="Huntemann M."/>
            <person name="Clum A."/>
            <person name="Pillay M."/>
            <person name="Palaniappan K."/>
            <person name="Varghese N."/>
            <person name="Mikhailova N."/>
            <person name="Stamatis D."/>
            <person name="Reddy T."/>
            <person name="Daum C."/>
            <person name="Shapiro N."/>
            <person name="Ivanova N."/>
            <person name="Kyrpides N."/>
            <person name="Woyke T."/>
        </authorList>
    </citation>
    <scope>NUCLEOTIDE SEQUENCE</scope>
    <source>
        <strain evidence="4">CGMCC 1.5380</strain>
    </source>
</reference>
<reference evidence="4 6" key="1">
    <citation type="journal article" date="2015" name="Stand. Genomic Sci.">
        <title>Genomic Encyclopedia of Bacterial and Archaeal Type Strains, Phase III: the genomes of soil and plant-associated and newly described type strains.</title>
        <authorList>
            <person name="Whitman W.B."/>
            <person name="Woyke T."/>
            <person name="Klenk H.P."/>
            <person name="Zhou Y."/>
            <person name="Lilburn T.G."/>
            <person name="Beck B.J."/>
            <person name="De Vos P."/>
            <person name="Vandamme P."/>
            <person name="Eisen J.A."/>
            <person name="Garrity G."/>
            <person name="Hugenholtz P."/>
            <person name="Kyrpides N.C."/>
        </authorList>
    </citation>
    <scope>NUCLEOTIDE SEQUENCE [LARGE SCALE GENOMIC DNA]</scope>
    <source>
        <strain evidence="4 6">CGMCC 1.5380</strain>
    </source>
</reference>
<evidence type="ECO:0000313" key="3">
    <source>
        <dbReference type="EMBL" id="RDI49468.1"/>
    </source>
</evidence>
<sequence length="261" mass="28484">AVAVGENPQGDSVQDTSGTATSNDLPTVTNLPENAKIALILKGTFKDENQDGQAQKGETFKYQYIIFNLGAVPLSDVWIQDTMVGLDKNSGTIDLPIGAIDNTTFSSTYVITQDDITNGKISSQAMAFGTTPLGMIVQDLSHDTSELKIGSTEIDVDGCQLTIFNAVSTNSRTEFGRILYIKGLDCYPKNTVQIFNRWGVKVFDVDDYDNNTKAFRGISEGRDTVNKSTGLPNGTYFYIINYVDKNGKSNNKSGYLHLIND</sequence>
<evidence type="ECO:0000256" key="1">
    <source>
        <dbReference type="SAM" id="MobiDB-lite"/>
    </source>
</evidence>
<feature type="non-terminal residue" evidence="4">
    <location>
        <position position="1"/>
    </location>
</feature>
<feature type="compositionally biased region" description="Polar residues" evidence="1">
    <location>
        <begin position="9"/>
        <end position="27"/>
    </location>
</feature>
<evidence type="ECO:0000313" key="5">
    <source>
        <dbReference type="Proteomes" id="UP000254518"/>
    </source>
</evidence>
<feature type="region of interest" description="Disordered" evidence="1">
    <location>
        <begin position="1"/>
        <end position="27"/>
    </location>
</feature>
<dbReference type="Pfam" id="PF24346">
    <property type="entry name" value="DUF7507"/>
    <property type="match status" value="1"/>
</dbReference>
<keyword evidence="5" id="KW-1185">Reference proteome</keyword>
<feature type="domain" description="DUF7507" evidence="2">
    <location>
        <begin position="46"/>
        <end position="139"/>
    </location>
</feature>
<accession>A0A562PGL3</accession>
<proteinExistence type="predicted"/>
<dbReference type="RefSeq" id="WP_146841216.1">
    <property type="nucleotide sequence ID" value="NZ_QQBA01000025.1"/>
</dbReference>
<dbReference type="Proteomes" id="UP000254518">
    <property type="component" value="Unassembled WGS sequence"/>
</dbReference>
<evidence type="ECO:0000313" key="6">
    <source>
        <dbReference type="Proteomes" id="UP000321392"/>
    </source>
</evidence>
<dbReference type="InterPro" id="IPR055354">
    <property type="entry name" value="DUF7507"/>
</dbReference>
<evidence type="ECO:0000259" key="2">
    <source>
        <dbReference type="Pfam" id="PF24346"/>
    </source>
</evidence>
<dbReference type="EMBL" id="VLKX01000032">
    <property type="protein sequence ID" value="TWI43595.1"/>
    <property type="molecule type" value="Genomic_DNA"/>
</dbReference>
<dbReference type="EMBL" id="QQBA01000025">
    <property type="protein sequence ID" value="RDI49468.1"/>
    <property type="molecule type" value="Genomic_DNA"/>
</dbReference>
<evidence type="ECO:0000313" key="4">
    <source>
        <dbReference type="EMBL" id="TWI43595.1"/>
    </source>
</evidence>